<keyword evidence="3" id="KW-0801">TPQ</keyword>
<dbReference type="InterPro" id="IPR036460">
    <property type="entry name" value="Cu_amine_oxidase_C_sf"/>
</dbReference>
<comment type="PTM">
    <text evidence="3">Topaquinone (TPQ) is generated by copper-dependent autoxidation of a specific tyrosyl residue.</text>
</comment>
<evidence type="ECO:0000313" key="6">
    <source>
        <dbReference type="Proteomes" id="UP000094336"/>
    </source>
</evidence>
<evidence type="ECO:0000256" key="1">
    <source>
        <dbReference type="ARBA" id="ARBA00001935"/>
    </source>
</evidence>
<dbReference type="PANTHER" id="PTHR10638">
    <property type="entry name" value="COPPER AMINE OXIDASE"/>
    <property type="match status" value="1"/>
</dbReference>
<reference evidence="6" key="1">
    <citation type="submission" date="2016-05" db="EMBL/GenBank/DDBJ databases">
        <title>Comparative genomics of biotechnologically important yeasts.</title>
        <authorList>
            <consortium name="DOE Joint Genome Institute"/>
            <person name="Riley R."/>
            <person name="Haridas S."/>
            <person name="Wolfe K.H."/>
            <person name="Lopes M.R."/>
            <person name="Hittinger C.T."/>
            <person name="Goker M."/>
            <person name="Salamov A."/>
            <person name="Wisecaver J."/>
            <person name="Long T.M."/>
            <person name="Aerts A.L."/>
            <person name="Barry K."/>
            <person name="Choi C."/>
            <person name="Clum A."/>
            <person name="Coughlan A.Y."/>
            <person name="Deshpande S."/>
            <person name="Douglass A.P."/>
            <person name="Hanson S.J."/>
            <person name="Klenk H.-P."/>
            <person name="Labutti K."/>
            <person name="Lapidus A."/>
            <person name="Lindquist E."/>
            <person name="Lipzen A."/>
            <person name="Meier-Kolthoff J.P."/>
            <person name="Ohm R.A."/>
            <person name="Otillar R.P."/>
            <person name="Pangilinan J."/>
            <person name="Peng Y."/>
            <person name="Rokas A."/>
            <person name="Rosa C.A."/>
            <person name="Scheuner C."/>
            <person name="Sibirny A.A."/>
            <person name="Slot J.C."/>
            <person name="Stielow J.B."/>
            <person name="Sun H."/>
            <person name="Kurtzman C.P."/>
            <person name="Blackwell M."/>
            <person name="Grigoriev I.V."/>
            <person name="Jeffries T.W."/>
        </authorList>
    </citation>
    <scope>NUCLEOTIDE SEQUENCE [LARGE SCALE GENOMIC DNA]</scope>
    <source>
        <strain evidence="6">NRRL Y-12698</strain>
    </source>
</reference>
<feature type="domain" description="Copper amine oxidase catalytic" evidence="4">
    <location>
        <begin position="47"/>
        <end position="153"/>
    </location>
</feature>
<keyword evidence="6" id="KW-1185">Reference proteome</keyword>
<gene>
    <name evidence="5" type="ORF">BABINDRAFT_7029</name>
</gene>
<sequence>MLDGTIKLEVKLTGFLNTHVLSDNEEAGPWVTCVYPDVLAHNHRPYLGKPASYKLIFSQCPPLLAKPVSLVDKRASWASTPVQVVPYREDRLYPSGVHVPQYSGDGVRGMHEGTADSNANIQNTDVFYFPLIPVEPISLLLKPKHFFTENPALDIVPSYACTTGEAKAAAANGGIVVKSRTGTTFTLTFERIYGFIGECCK</sequence>
<dbReference type="EC" id="1.4.3.-" evidence="3"/>
<dbReference type="InterPro" id="IPR000269">
    <property type="entry name" value="Cu_amine_oxidase"/>
</dbReference>
<comment type="cofactor">
    <cofactor evidence="1">
        <name>Cu cation</name>
        <dbReference type="ChEBI" id="CHEBI:23378"/>
    </cofactor>
</comment>
<dbReference type="PANTHER" id="PTHR10638:SF86">
    <property type="entry name" value="COPPER AMINE OXIDASE 1-RELATED"/>
    <property type="match status" value="1"/>
</dbReference>
<proteinExistence type="inferred from homology"/>
<dbReference type="EMBL" id="KV454428">
    <property type="protein sequence ID" value="ODQ81206.1"/>
    <property type="molecule type" value="Genomic_DNA"/>
</dbReference>
<comment type="subunit">
    <text evidence="2">Homodimer.</text>
</comment>
<dbReference type="SUPFAM" id="SSF49998">
    <property type="entry name" value="Amine oxidase catalytic domain"/>
    <property type="match status" value="1"/>
</dbReference>
<dbReference type="Pfam" id="PF01179">
    <property type="entry name" value="Cu_amine_oxid"/>
    <property type="match status" value="2"/>
</dbReference>
<organism evidence="5 6">
    <name type="scientific">Babjeviella inositovora NRRL Y-12698</name>
    <dbReference type="NCBI Taxonomy" id="984486"/>
    <lineage>
        <taxon>Eukaryota</taxon>
        <taxon>Fungi</taxon>
        <taxon>Dikarya</taxon>
        <taxon>Ascomycota</taxon>
        <taxon>Saccharomycotina</taxon>
        <taxon>Pichiomycetes</taxon>
        <taxon>Serinales incertae sedis</taxon>
        <taxon>Babjeviella</taxon>
    </lineage>
</organism>
<feature type="domain" description="Copper amine oxidase catalytic" evidence="4">
    <location>
        <begin position="2"/>
        <end position="44"/>
    </location>
</feature>
<name>A0A1E3QU57_9ASCO</name>
<protein>
    <recommendedName>
        <fullName evidence="3">Amine oxidase</fullName>
        <ecNumber evidence="3">1.4.3.-</ecNumber>
    </recommendedName>
</protein>
<dbReference type="RefSeq" id="XP_018986534.1">
    <property type="nucleotide sequence ID" value="XM_019132554.1"/>
</dbReference>
<dbReference type="STRING" id="984486.A0A1E3QU57"/>
<evidence type="ECO:0000256" key="3">
    <source>
        <dbReference type="RuleBase" id="RU000672"/>
    </source>
</evidence>
<keyword evidence="3" id="KW-0560">Oxidoreductase</keyword>
<dbReference type="Proteomes" id="UP000094336">
    <property type="component" value="Unassembled WGS sequence"/>
</dbReference>
<dbReference type="Gene3D" id="2.70.98.20">
    <property type="entry name" value="Copper amine oxidase, catalytic domain"/>
    <property type="match status" value="2"/>
</dbReference>
<keyword evidence="3" id="KW-0479">Metal-binding</keyword>
<dbReference type="GeneID" id="30150407"/>
<dbReference type="GO" id="GO:0009308">
    <property type="term" value="P:amine metabolic process"/>
    <property type="evidence" value="ECO:0007669"/>
    <property type="project" value="UniProtKB-UniRule"/>
</dbReference>
<comment type="cofactor">
    <cofactor evidence="3">
        <name>Cu cation</name>
        <dbReference type="ChEBI" id="CHEBI:23378"/>
    </cofactor>
    <text evidence="3">Contains 1 topaquinone per subunit.</text>
</comment>
<dbReference type="GO" id="GO:0008131">
    <property type="term" value="F:primary methylamine oxidase activity"/>
    <property type="evidence" value="ECO:0007669"/>
    <property type="project" value="InterPro"/>
</dbReference>
<dbReference type="InterPro" id="IPR015798">
    <property type="entry name" value="Cu_amine_oxidase_C"/>
</dbReference>
<dbReference type="GO" id="GO:0048038">
    <property type="term" value="F:quinone binding"/>
    <property type="evidence" value="ECO:0007669"/>
    <property type="project" value="InterPro"/>
</dbReference>
<accession>A0A1E3QU57</accession>
<evidence type="ECO:0000259" key="4">
    <source>
        <dbReference type="Pfam" id="PF01179"/>
    </source>
</evidence>
<dbReference type="AlphaFoldDB" id="A0A1E3QU57"/>
<dbReference type="OrthoDB" id="5152250at2759"/>
<evidence type="ECO:0000256" key="2">
    <source>
        <dbReference type="ARBA" id="ARBA00011738"/>
    </source>
</evidence>
<comment type="similarity">
    <text evidence="3">Belongs to the copper/topaquinone oxidase family.</text>
</comment>
<keyword evidence="3" id="KW-0186">Copper</keyword>
<dbReference type="GO" id="GO:0005507">
    <property type="term" value="F:copper ion binding"/>
    <property type="evidence" value="ECO:0007669"/>
    <property type="project" value="InterPro"/>
</dbReference>
<evidence type="ECO:0000313" key="5">
    <source>
        <dbReference type="EMBL" id="ODQ81206.1"/>
    </source>
</evidence>